<comment type="function">
    <text evidence="16 17">Catalyzes the last two sequential reactions in the de novo biosynthetic pathway for UDP-N-acetylglucosamine (UDP-GlcNAc). The C-terminal domain catalyzes the transfer of acetyl group from acetyl coenzyme A to glucosamine-1-phosphate (GlcN-1-P) to produce N-acetylglucosamine-1-phosphate (GlcNAc-1-P), which is converted into UDP-GlcNAc by the transfer of uridine 5-monophosphate (from uridine 5-triphosphate), a reaction catalyzed by the N-terminal domain.</text>
</comment>
<gene>
    <name evidence="17" type="primary">glmU</name>
    <name evidence="20" type="ordered locus">Isova_2505</name>
</gene>
<feature type="region of interest" description="Pyrophosphorylase" evidence="17">
    <location>
        <begin position="1"/>
        <end position="281"/>
    </location>
</feature>
<evidence type="ECO:0000256" key="12">
    <source>
        <dbReference type="ARBA" id="ARBA00023315"/>
    </source>
</evidence>
<feature type="binding site" evidence="17">
    <location>
        <position position="90"/>
    </location>
    <ligand>
        <name>UDP-N-acetyl-alpha-D-glucosamine</name>
        <dbReference type="ChEBI" id="CHEBI:57705"/>
    </ligand>
</feature>
<dbReference type="InterPro" id="IPR050065">
    <property type="entry name" value="GlmU-like"/>
</dbReference>
<accession>F6FSQ2</accession>
<keyword evidence="3 17" id="KW-0963">Cytoplasm</keyword>
<comment type="cofactor">
    <cofactor evidence="17">
        <name>Mg(2+)</name>
        <dbReference type="ChEBI" id="CHEBI:18420"/>
    </cofactor>
    <text evidence="17">Binds 1 Mg(2+) ion per subunit.</text>
</comment>
<feature type="binding site" evidence="17">
    <location>
        <position position="190"/>
    </location>
    <ligand>
        <name>UDP-N-acetyl-alpha-D-glucosamine</name>
        <dbReference type="ChEBI" id="CHEBI:57705"/>
    </ligand>
</feature>
<dbReference type="GO" id="GO:0003977">
    <property type="term" value="F:UDP-N-acetylglucosamine diphosphorylase activity"/>
    <property type="evidence" value="ECO:0007669"/>
    <property type="project" value="UniProtKB-UniRule"/>
</dbReference>
<feature type="binding site" evidence="17">
    <location>
        <position position="279"/>
    </location>
    <ligand>
        <name>Mg(2+)</name>
        <dbReference type="ChEBI" id="CHEBI:18420"/>
    </ligand>
</feature>
<keyword evidence="12 17" id="KW-0012">Acyltransferase</keyword>
<comment type="similarity">
    <text evidence="1 17">In the C-terminal section; belongs to the transferase hexapeptide repeat family.</text>
</comment>
<dbReference type="NCBIfam" id="NF010932">
    <property type="entry name" value="PRK14352.1"/>
    <property type="match status" value="1"/>
</dbReference>
<dbReference type="EC" id="2.3.1.157" evidence="17"/>
<evidence type="ECO:0000256" key="17">
    <source>
        <dbReference type="HAMAP-Rule" id="MF_01631"/>
    </source>
</evidence>
<dbReference type="HAMAP" id="MF_01631">
    <property type="entry name" value="GlmU"/>
    <property type="match status" value="1"/>
</dbReference>
<dbReference type="PANTHER" id="PTHR43584">
    <property type="entry name" value="NUCLEOTIDYL TRANSFERASE"/>
    <property type="match status" value="1"/>
</dbReference>
<feature type="binding site" evidence="17">
    <location>
        <position position="37"/>
    </location>
    <ligand>
        <name>UDP-N-acetyl-alpha-D-glucosamine</name>
        <dbReference type="ChEBI" id="CHEBI:57705"/>
    </ligand>
</feature>
<keyword evidence="4 17" id="KW-0808">Transferase</keyword>
<dbReference type="GO" id="GO:0009245">
    <property type="term" value="P:lipid A biosynthetic process"/>
    <property type="evidence" value="ECO:0007669"/>
    <property type="project" value="UniProtKB-UniRule"/>
</dbReference>
<dbReference type="STRING" id="743718.Isova_2505"/>
<name>F6FSQ2_ISOV2</name>
<dbReference type="GO" id="GO:0071555">
    <property type="term" value="P:cell wall organization"/>
    <property type="evidence" value="ECO:0007669"/>
    <property type="project" value="UniProtKB-KW"/>
</dbReference>
<dbReference type="CDD" id="cd02540">
    <property type="entry name" value="GT2_GlmU_N_bac"/>
    <property type="match status" value="1"/>
</dbReference>
<keyword evidence="7 17" id="KW-0677">Repeat</keyword>
<dbReference type="GO" id="GO:0006048">
    <property type="term" value="P:UDP-N-acetylglucosamine biosynthetic process"/>
    <property type="evidence" value="ECO:0007669"/>
    <property type="project" value="UniProtKB-UniPathway"/>
</dbReference>
<dbReference type="CDD" id="cd03353">
    <property type="entry name" value="LbH_GlmU_C"/>
    <property type="match status" value="1"/>
</dbReference>
<dbReference type="UniPathway" id="UPA00973"/>
<evidence type="ECO:0000256" key="4">
    <source>
        <dbReference type="ARBA" id="ARBA00022679"/>
    </source>
</evidence>
<comment type="similarity">
    <text evidence="2 17">In the N-terminal section; belongs to the N-acetylglucosamine-1-phosphate uridyltransferase family.</text>
</comment>
<feature type="binding site" evidence="17">
    <location>
        <begin position="437"/>
        <end position="438"/>
    </location>
    <ligand>
        <name>acetyl-CoA</name>
        <dbReference type="ChEBI" id="CHEBI:57288"/>
    </ligand>
</feature>
<feature type="region of interest" description="Linker" evidence="17">
    <location>
        <begin position="282"/>
        <end position="302"/>
    </location>
</feature>
<dbReference type="KEGG" id="iva:Isova_2505"/>
<keyword evidence="10 17" id="KW-0573">Peptidoglycan synthesis</keyword>
<evidence type="ECO:0000313" key="21">
    <source>
        <dbReference type="Proteomes" id="UP000009236"/>
    </source>
</evidence>
<comment type="subunit">
    <text evidence="17">Homotrimer.</text>
</comment>
<comment type="subcellular location">
    <subcellularLocation>
        <location evidence="17">Cytoplasm</location>
    </subcellularLocation>
</comment>
<feature type="binding site" evidence="17">
    <location>
        <position position="402"/>
    </location>
    <ligand>
        <name>UDP-N-acetyl-alpha-D-glucosamine</name>
        <dbReference type="ChEBI" id="CHEBI:57705"/>
    </ligand>
</feature>
<dbReference type="GO" id="GO:0009252">
    <property type="term" value="P:peptidoglycan biosynthetic process"/>
    <property type="evidence" value="ECO:0007669"/>
    <property type="project" value="UniProtKB-UniRule"/>
</dbReference>
<evidence type="ECO:0000256" key="7">
    <source>
        <dbReference type="ARBA" id="ARBA00022737"/>
    </source>
</evidence>
<dbReference type="InterPro" id="IPR038009">
    <property type="entry name" value="GlmU_C_LbH"/>
</dbReference>
<protein>
    <recommendedName>
        <fullName evidence="17">Bifunctional protein GlmU</fullName>
    </recommendedName>
    <domain>
        <recommendedName>
            <fullName evidence="17">UDP-N-acetylglucosamine pyrophosphorylase</fullName>
            <ecNumber evidence="17">2.7.7.23</ecNumber>
        </recommendedName>
        <alternativeName>
            <fullName evidence="17">N-acetylglucosamine-1-phosphate uridyltransferase</fullName>
        </alternativeName>
    </domain>
    <domain>
        <recommendedName>
            <fullName evidence="17">Glucosamine-1-phosphate N-acetyltransferase</fullName>
            <ecNumber evidence="17">2.3.1.157</ecNumber>
        </recommendedName>
    </domain>
</protein>
<evidence type="ECO:0000256" key="5">
    <source>
        <dbReference type="ARBA" id="ARBA00022695"/>
    </source>
</evidence>
<evidence type="ECO:0000256" key="18">
    <source>
        <dbReference type="SAM" id="MobiDB-lite"/>
    </source>
</evidence>
<evidence type="ECO:0000256" key="14">
    <source>
        <dbReference type="ARBA" id="ARBA00048247"/>
    </source>
</evidence>
<dbReference type="Pfam" id="PF12804">
    <property type="entry name" value="NTP_transf_3"/>
    <property type="match status" value="1"/>
</dbReference>
<comment type="catalytic activity">
    <reaction evidence="15 17">
        <text>N-acetyl-alpha-D-glucosamine 1-phosphate + UTP + H(+) = UDP-N-acetyl-alpha-D-glucosamine + diphosphate</text>
        <dbReference type="Rhea" id="RHEA:13509"/>
        <dbReference type="ChEBI" id="CHEBI:15378"/>
        <dbReference type="ChEBI" id="CHEBI:33019"/>
        <dbReference type="ChEBI" id="CHEBI:46398"/>
        <dbReference type="ChEBI" id="CHEBI:57705"/>
        <dbReference type="ChEBI" id="CHEBI:57776"/>
        <dbReference type="EC" id="2.7.7.23"/>
    </reaction>
</comment>
<keyword evidence="6 17" id="KW-0479">Metal-binding</keyword>
<feature type="binding site" evidence="17">
    <location>
        <position position="221"/>
    </location>
    <ligand>
        <name>UDP-N-acetyl-alpha-D-glucosamine</name>
        <dbReference type="ChEBI" id="CHEBI:57705"/>
    </ligand>
</feature>
<evidence type="ECO:0000256" key="3">
    <source>
        <dbReference type="ARBA" id="ARBA00022490"/>
    </source>
</evidence>
<dbReference type="NCBIfam" id="TIGR01173">
    <property type="entry name" value="glmU"/>
    <property type="match status" value="1"/>
</dbReference>
<feature type="binding site" evidence="17">
    <location>
        <position position="384"/>
    </location>
    <ligand>
        <name>UDP-N-acetyl-alpha-D-glucosamine</name>
        <dbReference type="ChEBI" id="CHEBI:57705"/>
    </ligand>
</feature>
<feature type="binding site" evidence="17">
    <location>
        <position position="491"/>
    </location>
    <ligand>
        <name>acetyl-CoA</name>
        <dbReference type="ChEBI" id="CHEBI:57288"/>
    </ligand>
</feature>
<dbReference type="eggNOG" id="COG1207">
    <property type="taxonomic scope" value="Bacteria"/>
</dbReference>
<feature type="binding site" evidence="17">
    <location>
        <begin position="95"/>
        <end position="96"/>
    </location>
    <ligand>
        <name>UDP-N-acetyl-alpha-D-glucosamine</name>
        <dbReference type="ChEBI" id="CHEBI:57705"/>
    </ligand>
</feature>
<feature type="binding site" evidence="17">
    <location>
        <position position="206"/>
    </location>
    <ligand>
        <name>UDP-N-acetyl-alpha-D-glucosamine</name>
        <dbReference type="ChEBI" id="CHEBI:57705"/>
    </ligand>
</feature>
<proteinExistence type="inferred from homology"/>
<feature type="region of interest" description="N-acetyltransferase" evidence="17">
    <location>
        <begin position="303"/>
        <end position="567"/>
    </location>
</feature>
<evidence type="ECO:0000256" key="13">
    <source>
        <dbReference type="ARBA" id="ARBA00023316"/>
    </source>
</evidence>
<comment type="catalytic activity">
    <reaction evidence="14 17">
        <text>alpha-D-glucosamine 1-phosphate + acetyl-CoA = N-acetyl-alpha-D-glucosamine 1-phosphate + CoA + H(+)</text>
        <dbReference type="Rhea" id="RHEA:13725"/>
        <dbReference type="ChEBI" id="CHEBI:15378"/>
        <dbReference type="ChEBI" id="CHEBI:57287"/>
        <dbReference type="ChEBI" id="CHEBI:57288"/>
        <dbReference type="ChEBI" id="CHEBI:57776"/>
        <dbReference type="ChEBI" id="CHEBI:58516"/>
        <dbReference type="EC" id="2.3.1.157"/>
    </reaction>
</comment>
<evidence type="ECO:0000256" key="9">
    <source>
        <dbReference type="ARBA" id="ARBA00022960"/>
    </source>
</evidence>
<organism evidence="21">
    <name type="scientific">Isoptericola variabilis (strain 225)</name>
    <dbReference type="NCBI Taxonomy" id="743718"/>
    <lineage>
        <taxon>Bacteria</taxon>
        <taxon>Bacillati</taxon>
        <taxon>Actinomycetota</taxon>
        <taxon>Actinomycetes</taxon>
        <taxon>Micrococcales</taxon>
        <taxon>Promicromonosporaceae</taxon>
        <taxon>Isoptericola</taxon>
    </lineage>
</organism>
<dbReference type="EC" id="2.7.7.23" evidence="17"/>
<dbReference type="InterPro" id="IPR025877">
    <property type="entry name" value="MobA-like_NTP_Trfase"/>
</dbReference>
<dbReference type="GO" id="GO:0008360">
    <property type="term" value="P:regulation of cell shape"/>
    <property type="evidence" value="ECO:0007669"/>
    <property type="project" value="UniProtKB-KW"/>
</dbReference>
<dbReference type="HOGENOM" id="CLU_029499_15_2_11"/>
<keyword evidence="21" id="KW-1185">Reference proteome</keyword>
<evidence type="ECO:0000256" key="11">
    <source>
        <dbReference type="ARBA" id="ARBA00023268"/>
    </source>
</evidence>
<feature type="binding site" evidence="17">
    <location>
        <begin position="23"/>
        <end position="26"/>
    </location>
    <ligand>
        <name>UDP-N-acetyl-alpha-D-glucosamine</name>
        <dbReference type="ChEBI" id="CHEBI:57705"/>
    </ligand>
</feature>
<dbReference type="InterPro" id="IPR029044">
    <property type="entry name" value="Nucleotide-diphossugar_trans"/>
</dbReference>
<evidence type="ECO:0000313" key="20">
    <source>
        <dbReference type="EMBL" id="AEG45214.1"/>
    </source>
</evidence>
<feature type="binding site" evidence="17">
    <location>
        <position position="279"/>
    </location>
    <ligand>
        <name>UDP-N-acetyl-alpha-D-glucosamine</name>
        <dbReference type="ChEBI" id="CHEBI:57705"/>
    </ligand>
</feature>
<dbReference type="AlphaFoldDB" id="F6FSQ2"/>
<feature type="region of interest" description="Disordered" evidence="18">
    <location>
        <begin position="538"/>
        <end position="567"/>
    </location>
</feature>
<evidence type="ECO:0000256" key="6">
    <source>
        <dbReference type="ARBA" id="ARBA00022723"/>
    </source>
</evidence>
<feature type="compositionally biased region" description="Low complexity" evidence="18">
    <location>
        <begin position="544"/>
        <end position="567"/>
    </location>
</feature>
<comment type="pathway">
    <text evidence="17">Nucleotide-sugar biosynthesis; UDP-N-acetyl-alpha-D-glucosamine biosynthesis; UDP-N-acetyl-alpha-D-glucosamine from N-acetyl-alpha-D-glucosamine 1-phosphate: step 1/1.</text>
</comment>
<keyword evidence="5 17" id="KW-0548">Nucleotidyltransferase</keyword>
<keyword evidence="9 17" id="KW-0133">Cell shape</keyword>
<evidence type="ECO:0000256" key="1">
    <source>
        <dbReference type="ARBA" id="ARBA00007707"/>
    </source>
</evidence>
<dbReference type="EMBL" id="CP002810">
    <property type="protein sequence ID" value="AEG45214.1"/>
    <property type="molecule type" value="Genomic_DNA"/>
</dbReference>
<keyword evidence="11 17" id="KW-0511">Multifunctional enzyme</keyword>
<dbReference type="GO" id="GO:0000902">
    <property type="term" value="P:cell morphogenesis"/>
    <property type="evidence" value="ECO:0007669"/>
    <property type="project" value="UniProtKB-UniRule"/>
</dbReference>
<feature type="binding site" evidence="17">
    <location>
        <position position="474"/>
    </location>
    <ligand>
        <name>acetyl-CoA</name>
        <dbReference type="ChEBI" id="CHEBI:57288"/>
    </ligand>
</feature>
<evidence type="ECO:0000259" key="19">
    <source>
        <dbReference type="Pfam" id="PF12804"/>
    </source>
</evidence>
<keyword evidence="8 17" id="KW-0460">Magnesium</keyword>
<dbReference type="SUPFAM" id="SSF51161">
    <property type="entry name" value="Trimeric LpxA-like enzymes"/>
    <property type="match status" value="1"/>
</dbReference>
<dbReference type="GO" id="GO:0016020">
    <property type="term" value="C:membrane"/>
    <property type="evidence" value="ECO:0007669"/>
    <property type="project" value="GOC"/>
</dbReference>
<comment type="pathway">
    <text evidence="17">Bacterial outer membrane biogenesis; LPS lipid A biosynthesis.</text>
</comment>
<feature type="binding site" evidence="17">
    <location>
        <position position="417"/>
    </location>
    <ligand>
        <name>UDP-N-acetyl-alpha-D-glucosamine</name>
        <dbReference type="ChEBI" id="CHEBI:57705"/>
    </ligand>
</feature>
<sequence>MVSNRSTAPTEEGTPRPAAVVVLAAGQGTRMKSATPKVLHRVGGRTMLGHAVAAGQELRPEHFAVVVRHERDAVAAAALELEPGAIIADQDEVPGTGRAVQCALDALDARAHAERAAALAHTDTLHDAHTDGDDDDHPLGEGIEGAVVVLASDVPLLDGATLAELVAAHHADGNAVTILTTEVADATGYGRIVREPGTGEVLEIVEHKDATPAQREIREINGGVYVFDAAVLRRGLAGLGSDNAQGEVYLTDVVAFARREGGGVRALLSDDPMLVEGVNDRVALATLGAELNRRVLTEWMRAGVTVVDPGTTWVDVDVELAPDVTLLPGTQLHGRTTVAEGATIGPDTTLTDVEVGAGATVTRTHGERSVIGAGAAVGPFAYLRPNTVLGAKGKIGTFVETKNAQIGEGSKVPHLSYVGDATIGEHSNVGAASVTVNYDGVNKHRTVIGSYARTGADNMFVAPVTVGDGAYTAAGSVITRDVPPGALGVSRAQQKNVEGWVERRRPGTPAAEAAARAQARPDGAPALGAQAQLELGKHNALTGATAADLPSDSTDSSSDPATEGSTH</sequence>
<evidence type="ECO:0000256" key="2">
    <source>
        <dbReference type="ARBA" id="ARBA00007947"/>
    </source>
</evidence>
<reference evidence="20 21" key="1">
    <citation type="submission" date="2011-05" db="EMBL/GenBank/DDBJ databases">
        <title>Complete sequence of Isoptericola variabilis 225.</title>
        <authorList>
            <consortium name="US DOE Joint Genome Institute"/>
            <person name="Lucas S."/>
            <person name="Han J."/>
            <person name="Lapidus A."/>
            <person name="Cheng J.-F."/>
            <person name="Goodwin L."/>
            <person name="Pitluck S."/>
            <person name="Peters L."/>
            <person name="Mikhailova N."/>
            <person name="Zeytun A."/>
            <person name="Han C."/>
            <person name="Tapia R."/>
            <person name="Land M."/>
            <person name="Hauser L."/>
            <person name="Kyrpides N."/>
            <person name="Ivanova N."/>
            <person name="Pagani I."/>
            <person name="Siebers A."/>
            <person name="Allgaier M."/>
            <person name="Thelen M."/>
            <person name="Hugenholtz P."/>
            <person name="Gladden J."/>
            <person name="Woyke T."/>
        </authorList>
    </citation>
    <scope>NUCLEOTIDE SEQUENCE [LARGE SCALE GENOMIC DNA]</scope>
    <source>
        <strain evidence="21">225</strain>
    </source>
</reference>
<feature type="binding site" evidence="17">
    <location>
        <position position="431"/>
    </location>
    <ligand>
        <name>acetyl-CoA</name>
        <dbReference type="ChEBI" id="CHEBI:57288"/>
    </ligand>
</feature>
<keyword evidence="13 17" id="KW-0961">Cell wall biogenesis/degradation</keyword>
<evidence type="ECO:0000256" key="10">
    <source>
        <dbReference type="ARBA" id="ARBA00022984"/>
    </source>
</evidence>
<dbReference type="Proteomes" id="UP000009236">
    <property type="component" value="Chromosome"/>
</dbReference>
<dbReference type="InterPro" id="IPR005882">
    <property type="entry name" value="Bifunctional_GlmU"/>
</dbReference>
<dbReference type="PANTHER" id="PTHR43584:SF3">
    <property type="entry name" value="BIFUNCTIONAL PROTEIN GLMU"/>
    <property type="match status" value="1"/>
</dbReference>
<evidence type="ECO:0000256" key="15">
    <source>
        <dbReference type="ARBA" id="ARBA00048493"/>
    </source>
</evidence>
<evidence type="ECO:0000256" key="8">
    <source>
        <dbReference type="ARBA" id="ARBA00022842"/>
    </source>
</evidence>
<dbReference type="SUPFAM" id="SSF53448">
    <property type="entry name" value="Nucleotide-diphospho-sugar transferases"/>
    <property type="match status" value="1"/>
</dbReference>
<dbReference type="GO" id="GO:0019134">
    <property type="term" value="F:glucosamine-1-phosphate N-acetyltransferase activity"/>
    <property type="evidence" value="ECO:0007669"/>
    <property type="project" value="UniProtKB-UniRule"/>
</dbReference>
<feature type="binding site" evidence="17">
    <location>
        <position position="153"/>
    </location>
    <ligand>
        <name>Mg(2+)</name>
        <dbReference type="ChEBI" id="CHEBI:18420"/>
    </ligand>
</feature>
<evidence type="ECO:0000256" key="16">
    <source>
        <dbReference type="ARBA" id="ARBA00049628"/>
    </source>
</evidence>
<dbReference type="InterPro" id="IPR011004">
    <property type="entry name" value="Trimer_LpxA-like_sf"/>
</dbReference>
<dbReference type="Gene3D" id="3.90.550.10">
    <property type="entry name" value="Spore Coat Polysaccharide Biosynthesis Protein SpsA, Chain A"/>
    <property type="match status" value="1"/>
</dbReference>
<dbReference type="GO" id="GO:0000287">
    <property type="term" value="F:magnesium ion binding"/>
    <property type="evidence" value="ECO:0007669"/>
    <property type="project" value="UniProtKB-UniRule"/>
</dbReference>
<dbReference type="GO" id="GO:0005737">
    <property type="term" value="C:cytoplasm"/>
    <property type="evidence" value="ECO:0007669"/>
    <property type="project" value="UniProtKB-SubCell"/>
</dbReference>
<comment type="pathway">
    <text evidence="17">Nucleotide-sugar biosynthesis; UDP-N-acetyl-alpha-D-glucosamine biosynthesis; N-acetyl-alpha-D-glucosamine 1-phosphate from alpha-D-glucosamine 6-phosphate (route II): step 2/2.</text>
</comment>
<feature type="binding site" evidence="17">
    <location>
        <position position="428"/>
    </location>
    <ligand>
        <name>UDP-N-acetyl-alpha-D-glucosamine</name>
        <dbReference type="ChEBI" id="CHEBI:57705"/>
    </ligand>
</feature>
<dbReference type="UniPathway" id="UPA00113">
    <property type="reaction ID" value="UER00532"/>
</dbReference>
<feature type="domain" description="MobA-like NTP transferase" evidence="19">
    <location>
        <begin position="20"/>
        <end position="182"/>
    </location>
</feature>
<feature type="active site" description="Proton acceptor" evidence="17">
    <location>
        <position position="414"/>
    </location>
</feature>
<comment type="caution">
    <text evidence="17">Lacks conserved residue(s) required for the propagation of feature annotation.</text>
</comment>
<dbReference type="Gene3D" id="2.160.10.10">
    <property type="entry name" value="Hexapeptide repeat proteins"/>
    <property type="match status" value="1"/>
</dbReference>